<proteinExistence type="predicted"/>
<feature type="compositionally biased region" description="Polar residues" evidence="1">
    <location>
        <begin position="135"/>
        <end position="147"/>
    </location>
</feature>
<organism evidence="3 4">
    <name type="scientific">Parastrongyloides trichosuri</name>
    <name type="common">Possum-specific nematode worm</name>
    <dbReference type="NCBI Taxonomy" id="131310"/>
    <lineage>
        <taxon>Eukaryota</taxon>
        <taxon>Metazoa</taxon>
        <taxon>Ecdysozoa</taxon>
        <taxon>Nematoda</taxon>
        <taxon>Chromadorea</taxon>
        <taxon>Rhabditida</taxon>
        <taxon>Tylenchina</taxon>
        <taxon>Panagrolaimomorpha</taxon>
        <taxon>Strongyloidoidea</taxon>
        <taxon>Strongyloididae</taxon>
        <taxon>Parastrongyloides</taxon>
    </lineage>
</organism>
<evidence type="ECO:0000313" key="3">
    <source>
        <dbReference type="Proteomes" id="UP000038045"/>
    </source>
</evidence>
<feature type="compositionally biased region" description="Polar residues" evidence="1">
    <location>
        <begin position="157"/>
        <end position="173"/>
    </location>
</feature>
<dbReference type="WBParaSite" id="PTRK_0000240400.1">
    <property type="protein sequence ID" value="PTRK_0000240400.1"/>
    <property type="gene ID" value="PTRK_0000240400"/>
</dbReference>
<evidence type="ECO:0000313" key="4">
    <source>
        <dbReference type="WBParaSite" id="PTRK_0000240400.1"/>
    </source>
</evidence>
<keyword evidence="3" id="KW-1185">Reference proteome</keyword>
<name>A0A0N4Z5L8_PARTI</name>
<evidence type="ECO:0000256" key="2">
    <source>
        <dbReference type="SAM" id="SignalP"/>
    </source>
</evidence>
<feature type="region of interest" description="Disordered" evidence="1">
    <location>
        <begin position="241"/>
        <end position="261"/>
    </location>
</feature>
<reference evidence="4" key="1">
    <citation type="submission" date="2017-02" db="UniProtKB">
        <authorList>
            <consortium name="WormBaseParasite"/>
        </authorList>
    </citation>
    <scope>IDENTIFICATION</scope>
</reference>
<feature type="compositionally biased region" description="Acidic residues" evidence="1">
    <location>
        <begin position="249"/>
        <end position="259"/>
    </location>
</feature>
<dbReference type="Proteomes" id="UP000038045">
    <property type="component" value="Unplaced"/>
</dbReference>
<keyword evidence="2" id="KW-0732">Signal</keyword>
<accession>A0A0N4Z5L8</accession>
<evidence type="ECO:0000256" key="1">
    <source>
        <dbReference type="SAM" id="MobiDB-lite"/>
    </source>
</evidence>
<protein>
    <submittedName>
        <fullName evidence="4">DUF148 domain-containing protein</fullName>
    </submittedName>
</protein>
<feature type="compositionally biased region" description="Basic and acidic residues" evidence="1">
    <location>
        <begin position="189"/>
        <end position="212"/>
    </location>
</feature>
<feature type="compositionally biased region" description="Acidic residues" evidence="1">
    <location>
        <begin position="179"/>
        <end position="188"/>
    </location>
</feature>
<sequence>MTRSFLCIIFITTFIIFSSLSPLAYGQISEIASLVTSILGGTGGGAAIGNAAAGASNAIGNLGALYQLAQTAMQLTGTGVGIANQAAESQWFPVVVEQAAKNHKMMTERLAAFNNGQPVSPLIFGGTDGFGGSVTSNIRSTTESTLPSEYGSKIVITETTESPKTSNIKPDSTSVDKEDNVDEYEEEDKEKSGSEDKNGEEYSEEKSNRIDIESNENVDEFGEKIVKEEKSNGIDIKKVKTNTKSSMTEEGDDGDDGESDNTATLKKLMKVLKNSNLKEDEFNEIAKQLTKSSKKIKNVDKPIVKTTTLSTSPPTTTTEVDVDDYNVEGNSEEEERKRIIEETKRLLSRRTTVFRRVTTLTPKHPSLIKLLSTTPIPTSEKIFPIPMSQAIKSDNNVPGVQILTTTEKTRIHEKPHIILVKPESSVLTDPQGGVPIESTKKASRRIFTATIPIIHGSSNFASPNQVKSNVPVSNIISSNNRVNSNIPLQLSSSNLITNQQQQQFQQQFRNGDHFQQINNENVVTSGRQPVMNYGNTNNIRQTFRSDNNINKQQEGGRNNNNFVKFNGATTYNTNNHMALQTLANNNLNYQQQQNYNRQVMPYQNTVNNNNGGIGRISNTMTNQNNNNYNNYYQQRTTVMPYQQQNRYNNQWNGYNNYPQQQYYQQVQSNSIPKTHIHGYNQQYQQQNQWQGK</sequence>
<dbReference type="AlphaFoldDB" id="A0A0N4Z5L8"/>
<feature type="signal peptide" evidence="2">
    <location>
        <begin position="1"/>
        <end position="26"/>
    </location>
</feature>
<feature type="chain" id="PRO_5005891322" evidence="2">
    <location>
        <begin position="27"/>
        <end position="692"/>
    </location>
</feature>
<feature type="region of interest" description="Disordered" evidence="1">
    <location>
        <begin position="135"/>
        <end position="215"/>
    </location>
</feature>
<dbReference type="STRING" id="131310.A0A0N4Z5L8"/>